<protein>
    <recommendedName>
        <fullName evidence="4">Phospholipase-like protein</fullName>
    </recommendedName>
</protein>
<sequence>MCNTPAVGVQDRMTSFRPSIKQSDAATIAKGSPISTVAKNQLGQTSTSPAMQPQSRLIKVVKTEIEDVAPDNIHGGTIESPLPRTTVVQGIIVSPLIVEEGRMTNVTRCDHKTKKNVDNESTCRIDVNFLQQVAVAFDKVKESTKLAKKSISMNPCLEPTFLAIVKKYGDITSDCSLKSGYMLTSVLEAIRKVVQELQKKHLAEFDCDLLNSYCSVVRDAEKMKVNVKWLKTRLDEIKNAVNCIVETKKLNGEKNRLVEQINDDKKNLQSMKAELEKLKSEIEERENLLDLDTLLTEDMNSLINDRALRIQQFQNMPLMEAFQ</sequence>
<dbReference type="Pfam" id="PF05278">
    <property type="entry name" value="PEARLI-4"/>
    <property type="match status" value="1"/>
</dbReference>
<evidence type="ECO:0008006" key="4">
    <source>
        <dbReference type="Google" id="ProtNLM"/>
    </source>
</evidence>
<dbReference type="PANTHER" id="PTHR35358">
    <property type="entry name" value="OS06G0711100 PROTEIN"/>
    <property type="match status" value="1"/>
</dbReference>
<gene>
    <name evidence="2" type="ORF">H5410_043716</name>
</gene>
<evidence type="ECO:0000313" key="2">
    <source>
        <dbReference type="EMBL" id="KAG5593202.1"/>
    </source>
</evidence>
<organism evidence="2 3">
    <name type="scientific">Solanum commersonii</name>
    <name type="common">Commerson's wild potato</name>
    <name type="synonym">Commerson's nightshade</name>
    <dbReference type="NCBI Taxonomy" id="4109"/>
    <lineage>
        <taxon>Eukaryota</taxon>
        <taxon>Viridiplantae</taxon>
        <taxon>Streptophyta</taxon>
        <taxon>Embryophyta</taxon>
        <taxon>Tracheophyta</taxon>
        <taxon>Spermatophyta</taxon>
        <taxon>Magnoliopsida</taxon>
        <taxon>eudicotyledons</taxon>
        <taxon>Gunneridae</taxon>
        <taxon>Pentapetalae</taxon>
        <taxon>asterids</taxon>
        <taxon>lamiids</taxon>
        <taxon>Solanales</taxon>
        <taxon>Solanaceae</taxon>
        <taxon>Solanoideae</taxon>
        <taxon>Solaneae</taxon>
        <taxon>Solanum</taxon>
    </lineage>
</organism>
<dbReference type="AlphaFoldDB" id="A0A9J5XZN0"/>
<reference evidence="2 3" key="1">
    <citation type="submission" date="2020-09" db="EMBL/GenBank/DDBJ databases">
        <title>De no assembly of potato wild relative species, Solanum commersonii.</title>
        <authorList>
            <person name="Cho K."/>
        </authorList>
    </citation>
    <scope>NUCLEOTIDE SEQUENCE [LARGE SCALE GENOMIC DNA]</scope>
    <source>
        <strain evidence="2">LZ3.2</strain>
        <tissue evidence="2">Leaf</tissue>
    </source>
</reference>
<keyword evidence="3" id="KW-1185">Reference proteome</keyword>
<name>A0A9J5XZN0_SOLCO</name>
<proteinExistence type="predicted"/>
<comment type="caution">
    <text evidence="2">The sequence shown here is derived from an EMBL/GenBank/DDBJ whole genome shotgun (WGS) entry which is preliminary data.</text>
</comment>
<evidence type="ECO:0000313" key="3">
    <source>
        <dbReference type="Proteomes" id="UP000824120"/>
    </source>
</evidence>
<dbReference type="OrthoDB" id="1506770at2759"/>
<accession>A0A9J5XZN0</accession>
<keyword evidence="1" id="KW-0175">Coiled coil</keyword>
<dbReference type="InterPro" id="IPR007942">
    <property type="entry name" value="PLipase-like"/>
</dbReference>
<dbReference type="Proteomes" id="UP000824120">
    <property type="component" value="Chromosome 8"/>
</dbReference>
<feature type="coiled-coil region" evidence="1">
    <location>
        <begin position="220"/>
        <end position="291"/>
    </location>
</feature>
<evidence type="ECO:0000256" key="1">
    <source>
        <dbReference type="SAM" id="Coils"/>
    </source>
</evidence>
<dbReference type="EMBL" id="JACXVP010000008">
    <property type="protein sequence ID" value="KAG5593202.1"/>
    <property type="molecule type" value="Genomic_DNA"/>
</dbReference>
<dbReference type="PANTHER" id="PTHR35358:SF7">
    <property type="entry name" value="EXPRESSED PROTEIN"/>
    <property type="match status" value="1"/>
</dbReference>